<dbReference type="Pfam" id="PF03992">
    <property type="entry name" value="ABM"/>
    <property type="match status" value="1"/>
</dbReference>
<dbReference type="InterPro" id="IPR011008">
    <property type="entry name" value="Dimeric_a/b-barrel"/>
</dbReference>
<dbReference type="Gene3D" id="3.30.70.100">
    <property type="match status" value="1"/>
</dbReference>
<gene>
    <name evidence="2" type="ORF">GCM10022214_42620</name>
</gene>
<sequence length="132" mass="14803">MALNRSIVARIPEESLPVRTPPTYAERGPWRPGWEDDRMIAITRYRVPEEQSDGFAEQMGQVLDALAASPGYRSGRLARTVDEPTLWALVTEWDGAGHYRRALGAYDVRVRFIPLAAMAVDEPGAYEVITSR</sequence>
<organism evidence="2 3">
    <name type="scientific">Actinomadura miaoliensis</name>
    <dbReference type="NCBI Taxonomy" id="430685"/>
    <lineage>
        <taxon>Bacteria</taxon>
        <taxon>Bacillati</taxon>
        <taxon>Actinomycetota</taxon>
        <taxon>Actinomycetes</taxon>
        <taxon>Streptosporangiales</taxon>
        <taxon>Thermomonosporaceae</taxon>
        <taxon>Actinomadura</taxon>
    </lineage>
</organism>
<keyword evidence="3" id="KW-1185">Reference proteome</keyword>
<evidence type="ECO:0000313" key="2">
    <source>
        <dbReference type="EMBL" id="GAA4079640.1"/>
    </source>
</evidence>
<evidence type="ECO:0000313" key="3">
    <source>
        <dbReference type="Proteomes" id="UP001500683"/>
    </source>
</evidence>
<protein>
    <recommendedName>
        <fullName evidence="1">ABM domain-containing protein</fullName>
    </recommendedName>
</protein>
<comment type="caution">
    <text evidence="2">The sequence shown here is derived from an EMBL/GenBank/DDBJ whole genome shotgun (WGS) entry which is preliminary data.</text>
</comment>
<dbReference type="EMBL" id="BAAAZG010000026">
    <property type="protein sequence ID" value="GAA4079640.1"/>
    <property type="molecule type" value="Genomic_DNA"/>
</dbReference>
<feature type="domain" description="ABM" evidence="1">
    <location>
        <begin position="40"/>
        <end position="101"/>
    </location>
</feature>
<dbReference type="SUPFAM" id="SSF54909">
    <property type="entry name" value="Dimeric alpha+beta barrel"/>
    <property type="match status" value="1"/>
</dbReference>
<name>A0ABP7W2G2_9ACTN</name>
<reference evidence="3" key="1">
    <citation type="journal article" date="2019" name="Int. J. Syst. Evol. Microbiol.">
        <title>The Global Catalogue of Microorganisms (GCM) 10K type strain sequencing project: providing services to taxonomists for standard genome sequencing and annotation.</title>
        <authorList>
            <consortium name="The Broad Institute Genomics Platform"/>
            <consortium name="The Broad Institute Genome Sequencing Center for Infectious Disease"/>
            <person name="Wu L."/>
            <person name="Ma J."/>
        </authorList>
    </citation>
    <scope>NUCLEOTIDE SEQUENCE [LARGE SCALE GENOMIC DNA]</scope>
    <source>
        <strain evidence="3">JCM 16702</strain>
    </source>
</reference>
<dbReference type="Proteomes" id="UP001500683">
    <property type="component" value="Unassembled WGS sequence"/>
</dbReference>
<dbReference type="InterPro" id="IPR007138">
    <property type="entry name" value="ABM_dom"/>
</dbReference>
<accession>A0ABP7W2G2</accession>
<evidence type="ECO:0000259" key="1">
    <source>
        <dbReference type="Pfam" id="PF03992"/>
    </source>
</evidence>
<proteinExistence type="predicted"/>